<dbReference type="InterPro" id="IPR013655">
    <property type="entry name" value="PAS_fold_3"/>
</dbReference>
<feature type="domain" description="PAC" evidence="4">
    <location>
        <begin position="515"/>
        <end position="567"/>
    </location>
</feature>
<dbReference type="CDD" id="cd00130">
    <property type="entry name" value="PAS"/>
    <property type="match status" value="2"/>
</dbReference>
<dbReference type="STRING" id="1434118.MSSAC_0696"/>
<dbReference type="SMART" id="SM00091">
    <property type="entry name" value="PAS"/>
    <property type="match status" value="2"/>
</dbReference>
<dbReference type="Proteomes" id="UP000033123">
    <property type="component" value="Chromosome"/>
</dbReference>
<dbReference type="AlphaFoldDB" id="A0A0E3LCC6"/>
<dbReference type="Pfam" id="PF14417">
    <property type="entry name" value="MEDS"/>
    <property type="match status" value="1"/>
</dbReference>
<dbReference type="Pfam" id="PF02518">
    <property type="entry name" value="HATPase_c"/>
    <property type="match status" value="1"/>
</dbReference>
<dbReference type="GO" id="GO:0016301">
    <property type="term" value="F:kinase activity"/>
    <property type="evidence" value="ECO:0007669"/>
    <property type="project" value="UniProtKB-KW"/>
</dbReference>
<dbReference type="PANTHER" id="PTHR43065:SF23">
    <property type="entry name" value="SENSOR HISTIDINE KINASE PDTAS"/>
    <property type="match status" value="1"/>
</dbReference>
<dbReference type="Gene3D" id="2.10.70.100">
    <property type="match status" value="1"/>
</dbReference>
<evidence type="ECO:0000313" key="6">
    <source>
        <dbReference type="Proteomes" id="UP000033123"/>
    </source>
</evidence>
<dbReference type="Pfam" id="PF13426">
    <property type="entry name" value="PAS_9"/>
    <property type="match status" value="1"/>
</dbReference>
<keyword evidence="5" id="KW-0418">Kinase</keyword>
<dbReference type="InterPro" id="IPR003594">
    <property type="entry name" value="HATPase_dom"/>
</dbReference>
<reference evidence="5 6" key="1">
    <citation type="submission" date="2014-07" db="EMBL/GenBank/DDBJ databases">
        <title>Methanogenic archaea and the global carbon cycle.</title>
        <authorList>
            <person name="Henriksen J.R."/>
            <person name="Luke J."/>
            <person name="Reinhart S."/>
            <person name="Benedict M.N."/>
            <person name="Youngblut N.D."/>
            <person name="Metcalf M.E."/>
            <person name="Whitaker R.J."/>
            <person name="Metcalf W.W."/>
        </authorList>
    </citation>
    <scope>NUCLEOTIDE SEQUENCE [LARGE SCALE GENOMIC DNA]</scope>
    <source>
        <strain evidence="5 6">C2J</strain>
    </source>
</reference>
<dbReference type="Pfam" id="PF08447">
    <property type="entry name" value="PAS_3"/>
    <property type="match status" value="1"/>
</dbReference>
<feature type="domain" description="PAS" evidence="3">
    <location>
        <begin position="593"/>
        <end position="665"/>
    </location>
</feature>
<dbReference type="InterPro" id="IPR018771">
    <property type="entry name" value="PocR_dom"/>
</dbReference>
<dbReference type="InterPro" id="IPR025847">
    <property type="entry name" value="MEDS_domain"/>
</dbReference>
<dbReference type="Gene3D" id="3.30.450.20">
    <property type="entry name" value="PAS domain"/>
    <property type="match status" value="3"/>
</dbReference>
<dbReference type="RefSeq" id="WP_048179915.1">
    <property type="nucleotide sequence ID" value="NZ_CP009508.1"/>
</dbReference>
<dbReference type="InterPro" id="IPR000014">
    <property type="entry name" value="PAS"/>
</dbReference>
<feature type="domain" description="Histidine kinase" evidence="2">
    <location>
        <begin position="849"/>
        <end position="1050"/>
    </location>
</feature>
<dbReference type="InterPro" id="IPR035965">
    <property type="entry name" value="PAS-like_dom_sf"/>
</dbReference>
<dbReference type="Pfam" id="PF07568">
    <property type="entry name" value="HisKA_2"/>
    <property type="match status" value="1"/>
</dbReference>
<name>A0A0E3LCC6_9EURY</name>
<feature type="domain" description="PAC" evidence="4">
    <location>
        <begin position="667"/>
        <end position="719"/>
    </location>
</feature>
<dbReference type="SUPFAM" id="SSF55785">
    <property type="entry name" value="PYP-like sensor domain (PAS domain)"/>
    <property type="match status" value="3"/>
</dbReference>
<dbReference type="PROSITE" id="PS50109">
    <property type="entry name" value="HIS_KIN"/>
    <property type="match status" value="1"/>
</dbReference>
<keyword evidence="5" id="KW-0808">Transferase</keyword>
<evidence type="ECO:0000256" key="1">
    <source>
        <dbReference type="SAM" id="Coils"/>
    </source>
</evidence>
<dbReference type="PATRIC" id="fig|1434118.4.peg.884"/>
<dbReference type="PROSITE" id="PS50113">
    <property type="entry name" value="PAC"/>
    <property type="match status" value="3"/>
</dbReference>
<dbReference type="NCBIfam" id="TIGR00229">
    <property type="entry name" value="sensory_box"/>
    <property type="match status" value="2"/>
</dbReference>
<dbReference type="KEGG" id="msj:MSSAC_0696"/>
<accession>A0A0E3LCC6</accession>
<dbReference type="HOGENOM" id="CLU_000445_114_57_2"/>
<dbReference type="InterPro" id="IPR011495">
    <property type="entry name" value="Sig_transdc_His_kin_sub2_dim/P"/>
</dbReference>
<dbReference type="InterPro" id="IPR005467">
    <property type="entry name" value="His_kinase_dom"/>
</dbReference>
<dbReference type="PANTHER" id="PTHR43065">
    <property type="entry name" value="SENSOR HISTIDINE KINASE"/>
    <property type="match status" value="1"/>
</dbReference>
<dbReference type="PROSITE" id="PS50112">
    <property type="entry name" value="PAS"/>
    <property type="match status" value="2"/>
</dbReference>
<organism evidence="5 6">
    <name type="scientific">Methanosarcina siciliae C2J</name>
    <dbReference type="NCBI Taxonomy" id="1434118"/>
    <lineage>
        <taxon>Archaea</taxon>
        <taxon>Methanobacteriati</taxon>
        <taxon>Methanobacteriota</taxon>
        <taxon>Stenosarchaea group</taxon>
        <taxon>Methanomicrobia</taxon>
        <taxon>Methanosarcinales</taxon>
        <taxon>Methanosarcinaceae</taxon>
        <taxon>Methanosarcina</taxon>
    </lineage>
</organism>
<sequence>MGENLRQSGIEVLGNVPWGTHFCQFYQTKEDLTDILLPYFKSGLENNEFCFWVTSQPLEAEEAKEALRTVIPDIDVHLEKGQIEIIPYTQVYVNEGIFDSEKVINGWAKKLELALSKGYDGLRVAGATSWLKKEDWDDFVAYEKKADASIGKKPMISLCPYFLEICSAADILDVAFNHQSALIKKEGKWERMDNSGREIPFGQNPAEEVEEVIPLEEPRPGIKRKNIFSPSREIANLELAEIIDIRAVQSLMNDFYKFAHVTIGLVDLKGNVLVWVGWQDICTRFHRVHPEACKHCIESDTKLSAGVAPGEFKLYKCKNNMWDVATPIVVGGHHVGNIFSGQFFFEDEPLDYEFFRDQARKYGFNEEGYIAALEKVPRLSREYVDTVMSFFMKFAHMISQLSYINVKLAQSLTEREALVDALRMSEKCERARSDEMAVLLDAVPAAVWIAHDPQAYHITGNRLSYEWLRIPPGSNASKSSPPGERSETFKVFRDGVELPPADMPLHVSAAGKELLDYEFDFVYPEGVVRHVLGNARPLHDEIGNPRGSVAAFIDITGRKKTEEALQKAYGNLEEKVKERTVELEEAYRALVENERRLSEAQKIAHLGIWDWDFVNDEVYWSDEMYHIFGCTPGKSGFSHNDFLTQVHPDDQEYVDNKFKKALKGEPFSIDHRIIRADGENRVVHIQGGVVFDEKNNFIRIRGTVQDITESKRAEERIKILADAVESSDDAIITESLDGIITSWNKGAEQIYGYSAEEILGKNISLLEPAHLKGDMKQLIEKIKRKEKIKRHRTLRFRKDGTPINVSITLSPIFNSYGEFVSISAISRDITERIRAEEALAKIEEARKKEIHHRIKNNLQVISSLLDLQAEKFLDKEVLEAFRESQGRVLSMSLIHEELYKGGETDTLDFSAYLRKLSGNLLKTYSLCSKNVHLHMDLEENSFFNMDTAVPLGIIVNELVSNSLKHAFSGNKEGEIRIRLCREEKNNEIQESFFSLTISDDGKGIPENIELENVESLGLQLVNILVDQLDGNIELKHDQGTECRIEFKVIEK</sequence>
<evidence type="ECO:0000259" key="2">
    <source>
        <dbReference type="PROSITE" id="PS50109"/>
    </source>
</evidence>
<dbReference type="InterPro" id="IPR001610">
    <property type="entry name" value="PAC"/>
</dbReference>
<dbReference type="Pfam" id="PF10114">
    <property type="entry name" value="PocR"/>
    <property type="match status" value="1"/>
</dbReference>
<proteinExistence type="predicted"/>
<dbReference type="EMBL" id="CP009508">
    <property type="protein sequence ID" value="AKB35286.1"/>
    <property type="molecule type" value="Genomic_DNA"/>
</dbReference>
<dbReference type="SUPFAM" id="SSF55874">
    <property type="entry name" value="ATPase domain of HSP90 chaperone/DNA topoisomerase II/histidine kinase"/>
    <property type="match status" value="1"/>
</dbReference>
<feature type="domain" description="PAC" evidence="4">
    <location>
        <begin position="787"/>
        <end position="841"/>
    </location>
</feature>
<evidence type="ECO:0000313" key="5">
    <source>
        <dbReference type="EMBL" id="AKB35286.1"/>
    </source>
</evidence>
<evidence type="ECO:0000259" key="4">
    <source>
        <dbReference type="PROSITE" id="PS50113"/>
    </source>
</evidence>
<dbReference type="SMART" id="SM00387">
    <property type="entry name" value="HATPase_c"/>
    <property type="match status" value="1"/>
</dbReference>
<dbReference type="InterPro" id="IPR036890">
    <property type="entry name" value="HATPase_C_sf"/>
</dbReference>
<keyword evidence="1" id="KW-0175">Coiled coil</keyword>
<dbReference type="InterPro" id="IPR000700">
    <property type="entry name" value="PAS-assoc_C"/>
</dbReference>
<dbReference type="GeneID" id="24870250"/>
<dbReference type="Gene3D" id="3.30.565.10">
    <property type="entry name" value="Histidine kinase-like ATPase, C-terminal domain"/>
    <property type="match status" value="1"/>
</dbReference>
<gene>
    <name evidence="5" type="ORF">MSSAC_0696</name>
</gene>
<evidence type="ECO:0000259" key="3">
    <source>
        <dbReference type="PROSITE" id="PS50112"/>
    </source>
</evidence>
<protein>
    <submittedName>
        <fullName evidence="5">Sensory transduction histidine kinase</fullName>
    </submittedName>
</protein>
<feature type="domain" description="PAS" evidence="3">
    <location>
        <begin position="716"/>
        <end position="785"/>
    </location>
</feature>
<dbReference type="SMART" id="SM00086">
    <property type="entry name" value="PAC"/>
    <property type="match status" value="3"/>
</dbReference>
<feature type="coiled-coil region" evidence="1">
    <location>
        <begin position="558"/>
        <end position="603"/>
    </location>
</feature>